<dbReference type="InterPro" id="IPR025665">
    <property type="entry name" value="Beta-barrel_OMP_2"/>
</dbReference>
<sequence>MKKRFQLFTLLLFMVPFWSHISYAQNVGLGASVGFNLSTHINDFTYQFGDTELNFSPEFTEGYNAGLIYRQIFGRNVRMQLEPTLTQVGASYSDTFLYNNFEFESESRTDLTYFQLPILFQFTTTPPDRAEFPRPWAETTYHISTGIYGGYLIDATFTGTNRGAPIGIEFENSFSDDVTHLYTPYEAGAIIGGGLEYGLNTKVGVELQALLGLVGFSDNSGKNYDPQNIAFTFDIYFLF</sequence>
<dbReference type="RefSeq" id="WP_265787147.1">
    <property type="nucleotide sequence ID" value="NZ_BAABRS010000001.1"/>
</dbReference>
<dbReference type="Proteomes" id="UP001207337">
    <property type="component" value="Unassembled WGS sequence"/>
</dbReference>
<reference evidence="3 4" key="1">
    <citation type="submission" date="2021-11" db="EMBL/GenBank/DDBJ databases">
        <title>Aliifidinibius sp. nov., a new bacterium isolated from saline soil.</title>
        <authorList>
            <person name="Galisteo C."/>
            <person name="De La Haba R."/>
            <person name="Sanchez-Porro C."/>
            <person name="Ventosa A."/>
        </authorList>
    </citation>
    <scope>NUCLEOTIDE SEQUENCE [LARGE SCALE GENOMIC DNA]</scope>
    <source>
        <strain evidence="3 4">KACC 190600</strain>
    </source>
</reference>
<keyword evidence="4" id="KW-1185">Reference proteome</keyword>
<comment type="caution">
    <text evidence="3">The sequence shown here is derived from an EMBL/GenBank/DDBJ whole genome shotgun (WGS) entry which is preliminary data.</text>
</comment>
<evidence type="ECO:0000313" key="3">
    <source>
        <dbReference type="EMBL" id="MCW9711706.1"/>
    </source>
</evidence>
<feature type="signal peptide" evidence="1">
    <location>
        <begin position="1"/>
        <end position="24"/>
    </location>
</feature>
<evidence type="ECO:0000259" key="2">
    <source>
        <dbReference type="Pfam" id="PF13568"/>
    </source>
</evidence>
<name>A0ABT3PV64_9BACT</name>
<dbReference type="EMBL" id="JAJNDC010000001">
    <property type="protein sequence ID" value="MCW9711706.1"/>
    <property type="molecule type" value="Genomic_DNA"/>
</dbReference>
<dbReference type="Pfam" id="PF13568">
    <property type="entry name" value="OMP_b-brl_2"/>
    <property type="match status" value="1"/>
</dbReference>
<feature type="domain" description="Outer membrane protein beta-barrel" evidence="2">
    <location>
        <begin position="24"/>
        <end position="213"/>
    </location>
</feature>
<evidence type="ECO:0000313" key="4">
    <source>
        <dbReference type="Proteomes" id="UP001207337"/>
    </source>
</evidence>
<feature type="chain" id="PRO_5047411885" evidence="1">
    <location>
        <begin position="25"/>
        <end position="239"/>
    </location>
</feature>
<gene>
    <name evidence="3" type="ORF">LQ318_02210</name>
</gene>
<keyword evidence="1" id="KW-0732">Signal</keyword>
<accession>A0ABT3PV64</accession>
<organism evidence="3 4">
    <name type="scientific">Fodinibius salicampi</name>
    <dbReference type="NCBI Taxonomy" id="1920655"/>
    <lineage>
        <taxon>Bacteria</taxon>
        <taxon>Pseudomonadati</taxon>
        <taxon>Balneolota</taxon>
        <taxon>Balneolia</taxon>
        <taxon>Balneolales</taxon>
        <taxon>Balneolaceae</taxon>
        <taxon>Fodinibius</taxon>
    </lineage>
</organism>
<protein>
    <submittedName>
        <fullName evidence="3">PorT family protein</fullName>
    </submittedName>
</protein>
<proteinExistence type="predicted"/>
<evidence type="ECO:0000256" key="1">
    <source>
        <dbReference type="SAM" id="SignalP"/>
    </source>
</evidence>